<accession>A0A8H5M4Y4</accession>
<dbReference type="FunFam" id="3.40.50.980:FF:000001">
    <property type="entry name" value="Non-ribosomal peptide synthetase"/>
    <property type="match status" value="1"/>
</dbReference>
<evidence type="ECO:0000313" key="6">
    <source>
        <dbReference type="EMBL" id="KAF5380902.1"/>
    </source>
</evidence>
<evidence type="ECO:0000259" key="5">
    <source>
        <dbReference type="PROSITE" id="PS50075"/>
    </source>
</evidence>
<keyword evidence="4" id="KW-0511">Multifunctional enzyme</keyword>
<dbReference type="Gene3D" id="1.10.1200.10">
    <property type="entry name" value="ACP-like"/>
    <property type="match status" value="3"/>
</dbReference>
<dbReference type="Pfam" id="PF00550">
    <property type="entry name" value="PP-binding"/>
    <property type="match status" value="3"/>
</dbReference>
<dbReference type="Proteomes" id="UP000565441">
    <property type="component" value="Unassembled WGS sequence"/>
</dbReference>
<dbReference type="PROSITE" id="PS50075">
    <property type="entry name" value="CARRIER"/>
    <property type="match status" value="3"/>
</dbReference>
<dbReference type="EMBL" id="JAACJP010000012">
    <property type="protein sequence ID" value="KAF5380902.1"/>
    <property type="molecule type" value="Genomic_DNA"/>
</dbReference>
<dbReference type="InterPro" id="IPR010071">
    <property type="entry name" value="AA_adenyl_dom"/>
</dbReference>
<organism evidence="6 7">
    <name type="scientific">Tricholomella constricta</name>
    <dbReference type="NCBI Taxonomy" id="117010"/>
    <lineage>
        <taxon>Eukaryota</taxon>
        <taxon>Fungi</taxon>
        <taxon>Dikarya</taxon>
        <taxon>Basidiomycota</taxon>
        <taxon>Agaricomycotina</taxon>
        <taxon>Agaricomycetes</taxon>
        <taxon>Agaricomycetidae</taxon>
        <taxon>Agaricales</taxon>
        <taxon>Tricholomatineae</taxon>
        <taxon>Lyophyllaceae</taxon>
        <taxon>Tricholomella</taxon>
    </lineage>
</organism>
<dbReference type="InterPro" id="IPR009081">
    <property type="entry name" value="PP-bd_ACP"/>
</dbReference>
<protein>
    <recommendedName>
        <fullName evidence="5">Carrier domain-containing protein</fullName>
    </recommendedName>
</protein>
<feature type="domain" description="Carrier" evidence="5">
    <location>
        <begin position="1333"/>
        <end position="1406"/>
    </location>
</feature>
<dbReference type="PROSITE" id="PS00455">
    <property type="entry name" value="AMP_BINDING"/>
    <property type="match status" value="1"/>
</dbReference>
<gene>
    <name evidence="6" type="ORF">D9615_004009</name>
</gene>
<dbReference type="GO" id="GO:0043041">
    <property type="term" value="P:amino acid activation for nonribosomal peptide biosynthetic process"/>
    <property type="evidence" value="ECO:0007669"/>
    <property type="project" value="TreeGrafter"/>
</dbReference>
<dbReference type="CDD" id="cd19542">
    <property type="entry name" value="CT_NRPS-like"/>
    <property type="match status" value="1"/>
</dbReference>
<dbReference type="PANTHER" id="PTHR45527">
    <property type="entry name" value="NONRIBOSOMAL PEPTIDE SYNTHETASE"/>
    <property type="match status" value="1"/>
</dbReference>
<dbReference type="PROSITE" id="PS00012">
    <property type="entry name" value="PHOSPHOPANTETHEINE"/>
    <property type="match status" value="1"/>
</dbReference>
<evidence type="ECO:0000256" key="4">
    <source>
        <dbReference type="ARBA" id="ARBA00023268"/>
    </source>
</evidence>
<keyword evidence="7" id="KW-1185">Reference proteome</keyword>
<dbReference type="Gene3D" id="3.30.300.30">
    <property type="match status" value="1"/>
</dbReference>
<dbReference type="InterPro" id="IPR000873">
    <property type="entry name" value="AMP-dep_synth/lig_dom"/>
</dbReference>
<evidence type="ECO:0000256" key="1">
    <source>
        <dbReference type="ARBA" id="ARBA00022450"/>
    </source>
</evidence>
<keyword evidence="3" id="KW-0436">Ligase</keyword>
<comment type="caution">
    <text evidence="6">The sequence shown here is derived from an EMBL/GenBank/DDBJ whole genome shotgun (WGS) entry which is preliminary data.</text>
</comment>
<dbReference type="InterPro" id="IPR042099">
    <property type="entry name" value="ANL_N_sf"/>
</dbReference>
<dbReference type="Pfam" id="PF00668">
    <property type="entry name" value="Condensation"/>
    <property type="match status" value="3"/>
</dbReference>
<feature type="domain" description="Carrier" evidence="5">
    <location>
        <begin position="1884"/>
        <end position="1957"/>
    </location>
</feature>
<dbReference type="GO" id="GO:0016874">
    <property type="term" value="F:ligase activity"/>
    <property type="evidence" value="ECO:0007669"/>
    <property type="project" value="UniProtKB-KW"/>
</dbReference>
<dbReference type="FunFam" id="3.30.300.30:FF:000033">
    <property type="entry name" value="Nonribosomal siderophore peptide synthase SidC"/>
    <property type="match status" value="1"/>
</dbReference>
<keyword evidence="2" id="KW-0597">Phosphoprotein</keyword>
<dbReference type="SUPFAM" id="SSF52777">
    <property type="entry name" value="CoA-dependent acyltransferases"/>
    <property type="match status" value="6"/>
</dbReference>
<dbReference type="InterPro" id="IPR020845">
    <property type="entry name" value="AMP-binding_CS"/>
</dbReference>
<dbReference type="NCBIfam" id="TIGR01733">
    <property type="entry name" value="AA-adenyl-dom"/>
    <property type="match status" value="1"/>
</dbReference>
<evidence type="ECO:0000256" key="3">
    <source>
        <dbReference type="ARBA" id="ARBA00022598"/>
    </source>
</evidence>
<dbReference type="CDD" id="cd05930">
    <property type="entry name" value="A_NRPS"/>
    <property type="match status" value="1"/>
</dbReference>
<keyword evidence="1" id="KW-0596">Phosphopantetheine</keyword>
<dbReference type="Gene3D" id="3.30.559.10">
    <property type="entry name" value="Chloramphenicol acetyltransferase-like domain"/>
    <property type="match status" value="3"/>
</dbReference>
<dbReference type="GO" id="GO:0005737">
    <property type="term" value="C:cytoplasm"/>
    <property type="evidence" value="ECO:0007669"/>
    <property type="project" value="TreeGrafter"/>
</dbReference>
<dbReference type="InterPro" id="IPR001242">
    <property type="entry name" value="Condensation_dom"/>
</dbReference>
<dbReference type="OrthoDB" id="416786at2759"/>
<reference evidence="6 7" key="1">
    <citation type="journal article" date="2020" name="ISME J.">
        <title>Uncovering the hidden diversity of litter-decomposition mechanisms in mushroom-forming fungi.</title>
        <authorList>
            <person name="Floudas D."/>
            <person name="Bentzer J."/>
            <person name="Ahren D."/>
            <person name="Johansson T."/>
            <person name="Persson P."/>
            <person name="Tunlid A."/>
        </authorList>
    </citation>
    <scope>NUCLEOTIDE SEQUENCE [LARGE SCALE GENOMIC DNA]</scope>
    <source>
        <strain evidence="6 7">CBS 661.87</strain>
    </source>
</reference>
<dbReference type="Pfam" id="PF00501">
    <property type="entry name" value="AMP-binding"/>
    <property type="match status" value="1"/>
</dbReference>
<feature type="domain" description="Carrier" evidence="5">
    <location>
        <begin position="784"/>
        <end position="861"/>
    </location>
</feature>
<dbReference type="Gene3D" id="3.40.50.12780">
    <property type="entry name" value="N-terminal domain of ligase-like"/>
    <property type="match status" value="1"/>
</dbReference>
<dbReference type="InterPro" id="IPR036736">
    <property type="entry name" value="ACP-like_sf"/>
</dbReference>
<dbReference type="InterPro" id="IPR023213">
    <property type="entry name" value="CAT-like_dom_sf"/>
</dbReference>
<evidence type="ECO:0000256" key="2">
    <source>
        <dbReference type="ARBA" id="ARBA00022553"/>
    </source>
</evidence>
<dbReference type="SUPFAM" id="SSF56801">
    <property type="entry name" value="Acetyl-CoA synthetase-like"/>
    <property type="match status" value="1"/>
</dbReference>
<proteinExistence type="predicted"/>
<evidence type="ECO:0000313" key="7">
    <source>
        <dbReference type="Proteomes" id="UP000565441"/>
    </source>
</evidence>
<dbReference type="GO" id="GO:0044550">
    <property type="term" value="P:secondary metabolite biosynthetic process"/>
    <property type="evidence" value="ECO:0007669"/>
    <property type="project" value="TreeGrafter"/>
</dbReference>
<dbReference type="GO" id="GO:0031177">
    <property type="term" value="F:phosphopantetheine binding"/>
    <property type="evidence" value="ECO:0007669"/>
    <property type="project" value="InterPro"/>
</dbReference>
<dbReference type="InterPro" id="IPR006162">
    <property type="entry name" value="Ppantetheine_attach_site"/>
</dbReference>
<name>A0A8H5M4Y4_9AGAR</name>
<dbReference type="InterPro" id="IPR020806">
    <property type="entry name" value="PKS_PP-bd"/>
</dbReference>
<dbReference type="InterPro" id="IPR045851">
    <property type="entry name" value="AMP-bd_C_sf"/>
</dbReference>
<dbReference type="PANTHER" id="PTHR45527:SF1">
    <property type="entry name" value="FATTY ACID SYNTHASE"/>
    <property type="match status" value="1"/>
</dbReference>
<dbReference type="SUPFAM" id="SSF47336">
    <property type="entry name" value="ACP-like"/>
    <property type="match status" value="3"/>
</dbReference>
<sequence>MSSPSLANAQILLQAYSLLEWPDLSATRSPSDDTHTANYQLPPGCSDRVASTLVAISRILGAYCLASDILLAVELSGTEPLTFVRVSWKDSDTCDDVMQAVGKQLSQTSNSIPLSIVRRLLDLNDKQWPCIALCRFSNEPSVLPHGYPLTFTFTSSGTELSLSSAAKYLHNSFVPQILSQVALSILQSEAHPSTYMSSINLPPDLMSVYERIKNEEDLALAYPHLSPLPFATDYLARRSVTHPNSTAVQWYHDLSPEMPLHDFESISYIQFHKRANQTARWLRRMGLNSEDRVAVCMARNIHFHIAMMGIMRAGGCYVPIDPDLPPERKLYIVQDSHARFIFTTADVSAPSLFDARTVLYEEDDIQSEIQKEICDDVDFASPSGLAFLLYTSGTTGNPKGCLLTNKGLSQAVVALSGAAADVRMADLSQGRYLAVASVAFDVHLAETFMPIALGMPLLSAPRSQLLENLPFYVKRLGITHLGIVPSLIEATMGAVQDEDGGSNTALRFIASGGEKMSDAILDKWADHPKVRLANFYGPSEATIGCCARFMDCTTPRANIGRPFANVAGYVVDVNLNILPRGGIGELVIEGPLVGRGYHARPDLTEKVFMEWPQKGNWAYRTGDLVRMMPDQTLEILGRIDSQIKLRGVRIESEGISSVIRKATPTSSRFSLDAATVLAKHPSIGTEQLVSFITWDPSVTVSTRKSQEPQVISPPKGLMERIRSICETELARYMRPSHIIPLNWLPLSSNGKSDAKVLLGIFNSLGVDALAVLMAGMHEQDSESRSMTKLEEDIFAVLGRHTTMPLSVARPELNIFECGLDSMAAIRFAKDLKDTFGHRVSASDIMLKPTLSGISSLFNGVLPSPSERVLTSYSEEFSSKWSDDVDSSYANSSVECLLPPFSVQEGVLSRSANNDAMYVQHVILSCKTGMCVSDLRRAWQAVMYRHPIMRTVFFFSGALVQVVLRPDRVGLPWAEHHTNIGDSREFVRWFLDNQAQGVTRIINTTLSDTPPFRLHAYTSPGRAFLVLSIHHALYDGISLPLLINDAEREYCGSALRVVAEASDILDHMASTDLARAREFWVDHFRGFTWPLDLYRHVGPSRTIYRTSAFRSSLTFLKELAASQQVTLQAVLTCTFAIIAATRIYQSNDVSFGVIRSGRLLPVDHVENAIFPMVSVIPTRVNFKSSGDVLQNVQYGASAMVDVEHVPLGKVQNWVRPGKPLFDLLFSVSIKADIVSEVWDVVESQPPEADYALSVEIVLDPSQDSALIQAAWKEGDLDEDLVHNLVDEFEAIALDVGAGKTASHLADADAPLTGIHADMEFVDEVEEELELTFDSDLLLKLQHIVSDFLDINQRLMTETTSFISLGLDSIKSVGLSRVLKKLGYNIPAVELMKYCSLRTLTNRLASRNSISDDLDDQQAYSRAVTNIRSSFAESDIKLSSNDVVSLFPTTSLQAGMLSQTLSSNGALYVHAFPLQLSSGVMIDRLQNAWTQTIKTFDILRTSFHFHSELGIWAQAVHSINPVEWTSDTFATSEEYHSKLSAYLASICPTDEGSFHSPPIWLRVFVPSPHLQDQAHRFVLVMHHALYDGVSVGLLFDAVQAIYRGSELKSPTQFTSLLGHLAHQEEFGASFWMRVLEGFHPAYLPSKAYGAETGPARAASRTFACDPVLLEAVLRRSAVTVQCLGQAVWAKLMGEFTGTSDIVFGHTVSGRSIPGAENVIGPVLNTIPCRIRLKDGVRNIELLRSIHEYNVDALPWQHASLRSIQRKLGISRLWDSLFLFQPLESNEELPDSLWTFDTQGEGEALIQYTIALEVHQLKSGFTIKAACQPGYMATADLEALLERFQHVLENLMLHLDTLALDDVSSQHTVDLITRSTTTHSDQEPHAKRIPEQIQSLLSLITTISASQFTSATPLVALGIDSITAIQIVTHFRRAGMVLSANDIITSRTVGDMVAKIKTSEGDAPNGVTRQPPLQVPVEERTAILARFDCPPDIIENISLASSGMKWLMGSWQSSGRTAFHHAFAYRLPIEADKEKLHTAWASLLQRLVLLRSTFVCGKGNREPRIVTFKPGTHPDGWTEECFEDDSLLESVIARMKEFVTSPPSMKWPPTRATLCQSSERTYLVIYLHHFQFDAWSLPLIIDDLSRLYLGLEPATSNDTWSFLQASGPTPDNLVLQKRYWQRTFPQKFEPVFFPSLISTTPPTFARTIYTDKAAISGAALCEERARILQVSLSAIFLACWAQVQGKVSSSGSVTFGLWQAGRSGLLDDIAKLSSPCSNIVPLHVTGAHESGAIGIAKAIQDDLRDRSAMVVQSDLVNIDEWVDAGGKPLCNVVVNVVRIAPEATSGPALMQQVEVPYYIPPAAPEELHPVVERLATTDLVQNDLILDFAVIPSSDTVLMSVDAAAHIMDSVQAREVVELWANAVRDVLSIS</sequence>
<dbReference type="Gene3D" id="3.30.559.30">
    <property type="entry name" value="Nonribosomal peptide synthetase, condensation domain"/>
    <property type="match status" value="3"/>
</dbReference>
<dbReference type="SMART" id="SM00823">
    <property type="entry name" value="PKS_PP"/>
    <property type="match status" value="2"/>
</dbReference>